<dbReference type="InterPro" id="IPR016130">
    <property type="entry name" value="Tyr_Pase_AS"/>
</dbReference>
<dbReference type="PROSITE" id="PS00383">
    <property type="entry name" value="TYR_PHOSPHATASE_1"/>
    <property type="match status" value="1"/>
</dbReference>
<keyword evidence="4" id="KW-1185">Reference proteome</keyword>
<dbReference type="InterPro" id="IPR003595">
    <property type="entry name" value="Tyr_Pase_cat"/>
</dbReference>
<name>A0A3P6QAG2_DIBLA</name>
<feature type="domain" description="Tyrosine specific protein phosphatases" evidence="2">
    <location>
        <begin position="62"/>
        <end position="140"/>
    </location>
</feature>
<dbReference type="SUPFAM" id="SSF52799">
    <property type="entry name" value="(Phosphotyrosine protein) phosphatases II"/>
    <property type="match status" value="1"/>
</dbReference>
<dbReference type="InterPro" id="IPR029021">
    <property type="entry name" value="Prot-tyrosine_phosphatase-like"/>
</dbReference>
<accession>A0A3P6QAG2</accession>
<protein>
    <recommendedName>
        <fullName evidence="5">Protein-tyrosine-phosphatase</fullName>
    </recommendedName>
</protein>
<dbReference type="InterPro" id="IPR050348">
    <property type="entry name" value="Protein-Tyr_Phosphatase"/>
</dbReference>
<dbReference type="PROSITE" id="PS50055">
    <property type="entry name" value="TYR_PHOSPHATASE_PTP"/>
    <property type="match status" value="1"/>
</dbReference>
<dbReference type="PROSITE" id="PS50056">
    <property type="entry name" value="TYR_PHOSPHATASE_2"/>
    <property type="match status" value="1"/>
</dbReference>
<dbReference type="PANTHER" id="PTHR19134:SF449">
    <property type="entry name" value="TYROSINE-PROTEIN PHOSPHATASE 1"/>
    <property type="match status" value="1"/>
</dbReference>
<dbReference type="OrthoDB" id="6277409at2759"/>
<dbReference type="PRINTS" id="PR00700">
    <property type="entry name" value="PRTYPHPHTASE"/>
</dbReference>
<evidence type="ECO:0000259" key="2">
    <source>
        <dbReference type="PROSITE" id="PS50056"/>
    </source>
</evidence>
<dbReference type="CDD" id="cd00047">
    <property type="entry name" value="PTPc"/>
    <property type="match status" value="1"/>
</dbReference>
<evidence type="ECO:0008006" key="5">
    <source>
        <dbReference type="Google" id="ProtNLM"/>
    </source>
</evidence>
<dbReference type="SMART" id="SM00404">
    <property type="entry name" value="PTPc_motif"/>
    <property type="match status" value="1"/>
</dbReference>
<dbReference type="InterPro" id="IPR000387">
    <property type="entry name" value="Tyr_Pase_dom"/>
</dbReference>
<dbReference type="Proteomes" id="UP000281553">
    <property type="component" value="Unassembled WGS sequence"/>
</dbReference>
<evidence type="ECO:0000259" key="1">
    <source>
        <dbReference type="PROSITE" id="PS50055"/>
    </source>
</evidence>
<dbReference type="InterPro" id="IPR000242">
    <property type="entry name" value="PTP_cat"/>
</dbReference>
<evidence type="ECO:0000313" key="4">
    <source>
        <dbReference type="Proteomes" id="UP000281553"/>
    </source>
</evidence>
<sequence length="154" mass="17090">MRSNVTGRKASQVGFLFLGFHLINRLTNIDGVDGLCSPRQVDHFLFLGWPDYDVPSSAVGFLTFLDVVNQHVARLHSTNRDSIPPLIVHCSAGIGRTGTFTSIDIALEQAKEERVVDIRGIVARMRCQRACTVQTAKQYAFIHQAVYTRLASDS</sequence>
<dbReference type="AlphaFoldDB" id="A0A3P6QAG2"/>
<evidence type="ECO:0000313" key="3">
    <source>
        <dbReference type="EMBL" id="VDK48526.1"/>
    </source>
</evidence>
<dbReference type="EMBL" id="UYRU01012873">
    <property type="protein sequence ID" value="VDK48526.1"/>
    <property type="molecule type" value="Genomic_DNA"/>
</dbReference>
<organism evidence="3 4">
    <name type="scientific">Dibothriocephalus latus</name>
    <name type="common">Fish tapeworm</name>
    <name type="synonym">Diphyllobothrium latum</name>
    <dbReference type="NCBI Taxonomy" id="60516"/>
    <lineage>
        <taxon>Eukaryota</taxon>
        <taxon>Metazoa</taxon>
        <taxon>Spiralia</taxon>
        <taxon>Lophotrochozoa</taxon>
        <taxon>Platyhelminthes</taxon>
        <taxon>Cestoda</taxon>
        <taxon>Eucestoda</taxon>
        <taxon>Diphyllobothriidea</taxon>
        <taxon>Diphyllobothriidae</taxon>
        <taxon>Dibothriocephalus</taxon>
    </lineage>
</organism>
<reference evidence="3 4" key="1">
    <citation type="submission" date="2018-11" db="EMBL/GenBank/DDBJ databases">
        <authorList>
            <consortium name="Pathogen Informatics"/>
        </authorList>
    </citation>
    <scope>NUCLEOTIDE SEQUENCE [LARGE SCALE GENOMIC DNA]</scope>
</reference>
<dbReference type="GO" id="GO:0004725">
    <property type="term" value="F:protein tyrosine phosphatase activity"/>
    <property type="evidence" value="ECO:0007669"/>
    <property type="project" value="InterPro"/>
</dbReference>
<dbReference type="Gene3D" id="3.90.190.10">
    <property type="entry name" value="Protein tyrosine phosphatase superfamily"/>
    <property type="match status" value="1"/>
</dbReference>
<dbReference type="Pfam" id="PF00102">
    <property type="entry name" value="Y_phosphatase"/>
    <property type="match status" value="1"/>
</dbReference>
<feature type="domain" description="Tyrosine-protein phosphatase" evidence="1">
    <location>
        <begin position="39"/>
        <end position="149"/>
    </location>
</feature>
<proteinExistence type="predicted"/>
<dbReference type="PANTHER" id="PTHR19134">
    <property type="entry name" value="RECEPTOR-TYPE TYROSINE-PROTEIN PHOSPHATASE"/>
    <property type="match status" value="1"/>
</dbReference>
<gene>
    <name evidence="3" type="ORF">DILT_LOCUS1663</name>
</gene>
<dbReference type="SMART" id="SM00194">
    <property type="entry name" value="PTPc"/>
    <property type="match status" value="1"/>
</dbReference>